<proteinExistence type="predicted"/>
<dbReference type="OrthoDB" id="8762032at2"/>
<sequence length="102" mass="11568">MSAVSEFLARQPVRPGKLGEWQAEIIELRQTGASLMTICRFLAEQGVTAKSGEVHRFLHRCGRQDQIKRSARKPVNSTSPEQTKRPGLPKFEWKPGKPETPW</sequence>
<evidence type="ECO:0000313" key="5">
    <source>
        <dbReference type="Proteomes" id="UP000584325"/>
    </source>
</evidence>
<accession>A0A4P8HLG3</accession>
<keyword evidence="4" id="KW-1185">Reference proteome</keyword>
<dbReference type="EMBL" id="CP040017">
    <property type="protein sequence ID" value="QCP09108.1"/>
    <property type="molecule type" value="Genomic_DNA"/>
</dbReference>
<dbReference type="RefSeq" id="WP_137311997.1">
    <property type="nucleotide sequence ID" value="NZ_CP040017.1"/>
</dbReference>
<dbReference type="EMBL" id="JACHXS010000004">
    <property type="protein sequence ID" value="MBB3221665.1"/>
    <property type="molecule type" value="Genomic_DNA"/>
</dbReference>
<reference evidence="2 5" key="2">
    <citation type="submission" date="2020-08" db="EMBL/GenBank/DDBJ databases">
        <title>Genomic Encyclopedia of Type Strains, Phase III (KMG-III): the genomes of soil and plant-associated and newly described type strains.</title>
        <authorList>
            <person name="Whitman W."/>
        </authorList>
    </citation>
    <scope>NUCLEOTIDE SEQUENCE [LARGE SCALE GENOMIC DNA]</scope>
    <source>
        <strain evidence="2 5">CECT 7753</strain>
    </source>
</reference>
<evidence type="ECO:0000313" key="2">
    <source>
        <dbReference type="EMBL" id="MBB3221665.1"/>
    </source>
</evidence>
<feature type="region of interest" description="Disordered" evidence="1">
    <location>
        <begin position="63"/>
        <end position="102"/>
    </location>
</feature>
<dbReference type="Proteomes" id="UP000584325">
    <property type="component" value="Unassembled WGS sequence"/>
</dbReference>
<evidence type="ECO:0000313" key="4">
    <source>
        <dbReference type="Proteomes" id="UP000298763"/>
    </source>
</evidence>
<name>A0A4P8HLG3_9BURK</name>
<evidence type="ECO:0000256" key="1">
    <source>
        <dbReference type="SAM" id="MobiDB-lite"/>
    </source>
</evidence>
<organism evidence="2 5">
    <name type="scientific">Pseudoduganella umbonata</name>
    <dbReference type="NCBI Taxonomy" id="864828"/>
    <lineage>
        <taxon>Bacteria</taxon>
        <taxon>Pseudomonadati</taxon>
        <taxon>Pseudomonadota</taxon>
        <taxon>Betaproteobacteria</taxon>
        <taxon>Burkholderiales</taxon>
        <taxon>Oxalobacteraceae</taxon>
        <taxon>Telluria group</taxon>
        <taxon>Pseudoduganella</taxon>
    </lineage>
</organism>
<feature type="compositionally biased region" description="Basic and acidic residues" evidence="1">
    <location>
        <begin position="91"/>
        <end position="102"/>
    </location>
</feature>
<protein>
    <submittedName>
        <fullName evidence="2">Transposase</fullName>
    </submittedName>
</protein>
<reference evidence="3 4" key="1">
    <citation type="submission" date="2019-05" db="EMBL/GenBank/DDBJ databases">
        <title>Draft Genome Sequences of Six Type Strains of the Genus Massilia.</title>
        <authorList>
            <person name="Miess H."/>
            <person name="Frediansyhah A."/>
            <person name="Gross H."/>
        </authorList>
    </citation>
    <scope>NUCLEOTIDE SEQUENCE [LARGE SCALE GENOMIC DNA]</scope>
    <source>
        <strain evidence="3 4">DSMZ 26121</strain>
    </source>
</reference>
<gene>
    <name evidence="3" type="ORF">FCL38_00635</name>
    <name evidence="2" type="ORF">FHS02_002475</name>
</gene>
<evidence type="ECO:0000313" key="3">
    <source>
        <dbReference type="EMBL" id="QCP09108.1"/>
    </source>
</evidence>
<dbReference type="AlphaFoldDB" id="A0A4P8HLG3"/>
<dbReference type="Proteomes" id="UP000298763">
    <property type="component" value="Chromosome"/>
</dbReference>